<feature type="transmembrane region" description="Helical" evidence="9">
    <location>
        <begin position="207"/>
        <end position="224"/>
    </location>
</feature>
<evidence type="ECO:0000256" key="3">
    <source>
        <dbReference type="ARBA" id="ARBA00022801"/>
    </source>
</evidence>
<dbReference type="InterPro" id="IPR000326">
    <property type="entry name" value="PAP2/HPO"/>
</dbReference>
<dbReference type="EMBL" id="CP099426">
    <property type="protein sequence ID" value="USW56906.1"/>
    <property type="molecule type" value="Genomic_DNA"/>
</dbReference>
<feature type="transmembrane region" description="Helical" evidence="9">
    <location>
        <begin position="263"/>
        <end position="285"/>
    </location>
</feature>
<dbReference type="PANTHER" id="PTHR14969">
    <property type="entry name" value="SPHINGOSINE-1-PHOSPHATE PHOSPHOHYDROLASE"/>
    <property type="match status" value="1"/>
</dbReference>
<keyword evidence="6 9" id="KW-0472">Membrane</keyword>
<dbReference type="InterPro" id="IPR036938">
    <property type="entry name" value="PAP2/HPO_sf"/>
</dbReference>
<keyword evidence="3" id="KW-0378">Hydrolase</keyword>
<feature type="transmembrane region" description="Helical" evidence="9">
    <location>
        <begin position="230"/>
        <end position="251"/>
    </location>
</feature>
<dbReference type="SMART" id="SM00014">
    <property type="entry name" value="acidPPc"/>
    <property type="match status" value="1"/>
</dbReference>
<reference evidence="11" key="1">
    <citation type="submission" date="2022-06" db="EMBL/GenBank/DDBJ databases">
        <title>Complete genome sequences of two strains of the flax pathogen Septoria linicola.</title>
        <authorList>
            <person name="Lapalu N."/>
            <person name="Simon A."/>
            <person name="Demenou B."/>
            <person name="Paumier D."/>
            <person name="Guillot M.-P."/>
            <person name="Gout L."/>
            <person name="Valade R."/>
        </authorList>
    </citation>
    <scope>NUCLEOTIDE SEQUENCE</scope>
    <source>
        <strain evidence="11">SE15195</strain>
    </source>
</reference>
<proteinExistence type="inferred from homology"/>
<protein>
    <submittedName>
        <fullName evidence="11">Phosphatidic acid phosphatase type 2/haloperoxidase</fullName>
    </submittedName>
</protein>
<evidence type="ECO:0000256" key="9">
    <source>
        <dbReference type="SAM" id="Phobius"/>
    </source>
</evidence>
<feature type="domain" description="Phosphatidic acid phosphatase type 2/haloperoxidase" evidence="10">
    <location>
        <begin position="102"/>
        <end position="222"/>
    </location>
</feature>
<evidence type="ECO:0000256" key="7">
    <source>
        <dbReference type="ARBA" id="ARBA00038324"/>
    </source>
</evidence>
<organism evidence="11 12">
    <name type="scientific">Septoria linicola</name>
    <dbReference type="NCBI Taxonomy" id="215465"/>
    <lineage>
        <taxon>Eukaryota</taxon>
        <taxon>Fungi</taxon>
        <taxon>Dikarya</taxon>
        <taxon>Ascomycota</taxon>
        <taxon>Pezizomycotina</taxon>
        <taxon>Dothideomycetes</taxon>
        <taxon>Dothideomycetidae</taxon>
        <taxon>Mycosphaerellales</taxon>
        <taxon>Mycosphaerellaceae</taxon>
        <taxon>Septoria</taxon>
    </lineage>
</organism>
<evidence type="ECO:0000256" key="4">
    <source>
        <dbReference type="ARBA" id="ARBA00022824"/>
    </source>
</evidence>
<evidence type="ECO:0000313" key="11">
    <source>
        <dbReference type="EMBL" id="USW56906.1"/>
    </source>
</evidence>
<evidence type="ECO:0000256" key="1">
    <source>
        <dbReference type="ARBA" id="ARBA00004477"/>
    </source>
</evidence>
<dbReference type="GO" id="GO:0005789">
    <property type="term" value="C:endoplasmic reticulum membrane"/>
    <property type="evidence" value="ECO:0007669"/>
    <property type="project" value="UniProtKB-SubCell"/>
</dbReference>
<feature type="transmembrane region" description="Helical" evidence="9">
    <location>
        <begin position="309"/>
        <end position="326"/>
    </location>
</feature>
<evidence type="ECO:0000259" key="10">
    <source>
        <dbReference type="SMART" id="SM00014"/>
    </source>
</evidence>
<dbReference type="CDD" id="cd03388">
    <property type="entry name" value="PAP2_SPPase1"/>
    <property type="match status" value="1"/>
</dbReference>
<dbReference type="GO" id="GO:0042392">
    <property type="term" value="F:sphingosine-1-phosphate phosphatase activity"/>
    <property type="evidence" value="ECO:0007669"/>
    <property type="project" value="TreeGrafter"/>
</dbReference>
<feature type="transmembrane region" description="Helical" evidence="9">
    <location>
        <begin position="91"/>
        <end position="114"/>
    </location>
</feature>
<keyword evidence="5 9" id="KW-1133">Transmembrane helix</keyword>
<keyword evidence="4" id="KW-0256">Endoplasmic reticulum</keyword>
<dbReference type="Pfam" id="PF01569">
    <property type="entry name" value="PAP2"/>
    <property type="match status" value="1"/>
</dbReference>
<dbReference type="Gene3D" id="1.20.144.10">
    <property type="entry name" value="Phosphatidic acid phosphatase type 2/haloperoxidase"/>
    <property type="match status" value="1"/>
</dbReference>
<accession>A0A9Q9B5W0</accession>
<dbReference type="Proteomes" id="UP001056384">
    <property type="component" value="Chromosome 9"/>
</dbReference>
<dbReference type="OrthoDB" id="301434at2759"/>
<feature type="region of interest" description="Disordered" evidence="8">
    <location>
        <begin position="463"/>
        <end position="499"/>
    </location>
</feature>
<keyword evidence="12" id="KW-1185">Reference proteome</keyword>
<dbReference type="PANTHER" id="PTHR14969:SF28">
    <property type="entry name" value="DIHYDROSPHINGOSINE 1-PHOSPHATE PHOSPHATASE LCB3-RELATED"/>
    <property type="match status" value="1"/>
</dbReference>
<evidence type="ECO:0000256" key="6">
    <source>
        <dbReference type="ARBA" id="ARBA00023136"/>
    </source>
</evidence>
<dbReference type="SUPFAM" id="SSF48317">
    <property type="entry name" value="Acid phosphatase/Vanadium-dependent haloperoxidase"/>
    <property type="match status" value="1"/>
</dbReference>
<keyword evidence="2 9" id="KW-0812">Transmembrane</keyword>
<comment type="subcellular location">
    <subcellularLocation>
        <location evidence="1">Endoplasmic reticulum membrane</location>
        <topology evidence="1">Multi-pass membrane protein</topology>
    </subcellularLocation>
</comment>
<evidence type="ECO:0000256" key="5">
    <source>
        <dbReference type="ARBA" id="ARBA00022989"/>
    </source>
</evidence>
<evidence type="ECO:0000313" key="12">
    <source>
        <dbReference type="Proteomes" id="UP001056384"/>
    </source>
</evidence>
<dbReference type="AlphaFoldDB" id="A0A9Q9B5W0"/>
<sequence>MADKSINLRFQAHLRTPSPDPDAGLRGLSHYERRLPPWRYRLRQALIPIVRKETAYLAKMQQAVRSPVLDSYFAMTANLGTHTFFMTALPICFWCGYPVLGVSLVQMLAAGVYLSGYAKDMVCLPRPLSPPLQRITMSGSAALEYGFPSTHTTNAVSVAIYCLHHLWTTQDQLSTWAYRLSVLGFVSYATSISIGRMYCGMHGFSDVVFGAMLGGLIAVCRVLTGPVFDAWLLADGIARPAIVALIMAIAVRFHPEPADNCPCFDDSVAFIGVVMGVSIGTWHYAQLQVDASMPPVALINMYLFDNWDIVKVVARMVLGIVMVFAWRATMKPLLLRTLPPTFRFVGHYGLQIPRRYFLQSRDYKTVPPLRKDDKVLPPASDIPSMLNAIRRRKRTISVGPQSEADARELIANREEARRPKPQSSTSSLLVPTIAEQALAITPEEPVDSSSYLAAHRHQNYLTTPTRKINPAGDALLTPPASDHGNCSDSGNEDEKSDRRMFSNLEKPRVRYDVEVITKIVVYAGIGWLAVEGNPVLFEKLGFV</sequence>
<gene>
    <name evidence="11" type="ORF">Slin15195_G102250</name>
</gene>
<name>A0A9Q9B5W0_9PEZI</name>
<evidence type="ECO:0000256" key="2">
    <source>
        <dbReference type="ARBA" id="ARBA00022692"/>
    </source>
</evidence>
<evidence type="ECO:0000256" key="8">
    <source>
        <dbReference type="SAM" id="MobiDB-lite"/>
    </source>
</evidence>
<feature type="transmembrane region" description="Helical" evidence="9">
    <location>
        <begin position="176"/>
        <end position="195"/>
    </location>
</feature>
<comment type="similarity">
    <text evidence="7">Belongs to the type 2 lipid phosphate phosphatase family.</text>
</comment>